<dbReference type="GO" id="GO:0005739">
    <property type="term" value="C:mitochondrion"/>
    <property type="evidence" value="ECO:0007669"/>
    <property type="project" value="TreeGrafter"/>
</dbReference>
<dbReference type="InterPro" id="IPR016162">
    <property type="entry name" value="Ald_DH_N"/>
</dbReference>
<name>A0A1Y3B8V4_EURMA</name>
<dbReference type="PANTHER" id="PTHR11063">
    <property type="entry name" value="GLUTAMATE SEMIALDEHYDE DEHYDROGENASE"/>
    <property type="match status" value="1"/>
</dbReference>
<dbReference type="PANTHER" id="PTHR11063:SF8">
    <property type="entry name" value="DELTA-1-PYRROLINE-5-CARBOXYLATE SYNTHASE"/>
    <property type="match status" value="1"/>
</dbReference>
<proteinExistence type="predicted"/>
<dbReference type="InterPro" id="IPR016161">
    <property type="entry name" value="Ald_DH/histidinol_DH"/>
</dbReference>
<sequence>METNQILHQLIQEALTSVSNDVKNAVNLVSTREDVAELIQADYGIDLIIPRGSNELVSSIQEQSQHVPVLGHSEGICHVYVDDRADMEKAIRIGNYVIFEIIFCL</sequence>
<reference evidence="1 2" key="1">
    <citation type="submission" date="2017-03" db="EMBL/GenBank/DDBJ databases">
        <title>Genome Survey of Euroglyphus maynei.</title>
        <authorList>
            <person name="Arlian L.G."/>
            <person name="Morgan M.S."/>
            <person name="Rider S.D."/>
        </authorList>
    </citation>
    <scope>NUCLEOTIDE SEQUENCE [LARGE SCALE GENOMIC DNA]</scope>
    <source>
        <strain evidence="1">Arlian Lab</strain>
        <tissue evidence="1">Whole body</tissue>
    </source>
</reference>
<dbReference type="OrthoDB" id="1934954at2759"/>
<comment type="caution">
    <text evidence="1">The sequence shown here is derived from an EMBL/GenBank/DDBJ whole genome shotgun (WGS) entry which is preliminary data.</text>
</comment>
<dbReference type="SUPFAM" id="SSF53720">
    <property type="entry name" value="ALDH-like"/>
    <property type="match status" value="1"/>
</dbReference>
<gene>
    <name evidence="1" type="ORF">BLA29_012819</name>
</gene>
<dbReference type="Gene3D" id="3.40.605.10">
    <property type="entry name" value="Aldehyde Dehydrogenase, Chain A, domain 1"/>
    <property type="match status" value="1"/>
</dbReference>
<dbReference type="AlphaFoldDB" id="A0A1Y3B8V4"/>
<dbReference type="GO" id="GO:0004350">
    <property type="term" value="F:glutamate-5-semialdehyde dehydrogenase activity"/>
    <property type="evidence" value="ECO:0007669"/>
    <property type="project" value="TreeGrafter"/>
</dbReference>
<evidence type="ECO:0000313" key="1">
    <source>
        <dbReference type="EMBL" id="OTF76046.1"/>
    </source>
</evidence>
<dbReference type="Proteomes" id="UP000194236">
    <property type="component" value="Unassembled WGS sequence"/>
</dbReference>
<accession>A0A1Y3B8V4</accession>
<keyword evidence="2" id="KW-1185">Reference proteome</keyword>
<protein>
    <submittedName>
        <fullName evidence="1">Delta-1-pyrroline-5-carboxylate synthase-like protein</fullName>
    </submittedName>
</protein>
<organism evidence="1 2">
    <name type="scientific">Euroglyphus maynei</name>
    <name type="common">Mayne's house dust mite</name>
    <dbReference type="NCBI Taxonomy" id="6958"/>
    <lineage>
        <taxon>Eukaryota</taxon>
        <taxon>Metazoa</taxon>
        <taxon>Ecdysozoa</taxon>
        <taxon>Arthropoda</taxon>
        <taxon>Chelicerata</taxon>
        <taxon>Arachnida</taxon>
        <taxon>Acari</taxon>
        <taxon>Acariformes</taxon>
        <taxon>Sarcoptiformes</taxon>
        <taxon>Astigmata</taxon>
        <taxon>Psoroptidia</taxon>
        <taxon>Analgoidea</taxon>
        <taxon>Pyroglyphidae</taxon>
        <taxon>Pyroglyphinae</taxon>
        <taxon>Euroglyphus</taxon>
    </lineage>
</organism>
<evidence type="ECO:0000313" key="2">
    <source>
        <dbReference type="Proteomes" id="UP000194236"/>
    </source>
</evidence>
<dbReference type="EMBL" id="MUJZ01039315">
    <property type="protein sequence ID" value="OTF76046.1"/>
    <property type="molecule type" value="Genomic_DNA"/>
</dbReference>